<dbReference type="RefSeq" id="WP_331848861.1">
    <property type="nucleotide sequence ID" value="NZ_JAZHPZ010000017.1"/>
</dbReference>
<keyword evidence="1" id="KW-1133">Transmembrane helix</keyword>
<organism evidence="2 3">
    <name type="scientific">Paenibacillus haidiansis</name>
    <dbReference type="NCBI Taxonomy" id="1574488"/>
    <lineage>
        <taxon>Bacteria</taxon>
        <taxon>Bacillati</taxon>
        <taxon>Bacillota</taxon>
        <taxon>Bacilli</taxon>
        <taxon>Bacillales</taxon>
        <taxon>Paenibacillaceae</taxon>
        <taxon>Paenibacillus</taxon>
    </lineage>
</organism>
<feature type="transmembrane region" description="Helical" evidence="1">
    <location>
        <begin position="56"/>
        <end position="78"/>
    </location>
</feature>
<dbReference type="EMBL" id="JAZHPZ010000017">
    <property type="protein sequence ID" value="MEF2968687.1"/>
    <property type="molecule type" value="Genomic_DNA"/>
</dbReference>
<evidence type="ECO:0000313" key="3">
    <source>
        <dbReference type="Proteomes" id="UP001306950"/>
    </source>
</evidence>
<feature type="transmembrane region" description="Helical" evidence="1">
    <location>
        <begin position="84"/>
        <end position="104"/>
    </location>
</feature>
<evidence type="ECO:0000256" key="1">
    <source>
        <dbReference type="SAM" id="Phobius"/>
    </source>
</evidence>
<name>A0ABU7W0K5_9BACL</name>
<keyword evidence="3" id="KW-1185">Reference proteome</keyword>
<protein>
    <submittedName>
        <fullName evidence="2">Uncharacterized protein</fullName>
    </submittedName>
</protein>
<sequence>MIIVGTFRYSLELEQALSDLETLGINRDQLLVVCMDSDAGDFLSLKQRAAGSNSNGIEIGLACATALSVIGSSVGFILSWGPVIWGLITAFIGFGLGFGINAVFRKYGRQRTRNNPEITVIVQCKTDNFEHVQKVMWSNHALTVGHAHASTE</sequence>
<keyword evidence="1" id="KW-0472">Membrane</keyword>
<reference evidence="2 3" key="1">
    <citation type="submission" date="2024-02" db="EMBL/GenBank/DDBJ databases">
        <title>A nitrogen-fixing paenibacillus bacterium.</title>
        <authorList>
            <person name="Zhang W.L."/>
            <person name="Chen S.F."/>
        </authorList>
    </citation>
    <scope>NUCLEOTIDE SEQUENCE [LARGE SCALE GENOMIC DNA]</scope>
    <source>
        <strain evidence="2 3">M1</strain>
    </source>
</reference>
<evidence type="ECO:0000313" key="2">
    <source>
        <dbReference type="EMBL" id="MEF2968687.1"/>
    </source>
</evidence>
<gene>
    <name evidence="2" type="ORF">V3851_23070</name>
</gene>
<keyword evidence="1" id="KW-0812">Transmembrane</keyword>
<dbReference type="Proteomes" id="UP001306950">
    <property type="component" value="Unassembled WGS sequence"/>
</dbReference>
<accession>A0ABU7W0K5</accession>
<proteinExistence type="predicted"/>
<comment type="caution">
    <text evidence="2">The sequence shown here is derived from an EMBL/GenBank/DDBJ whole genome shotgun (WGS) entry which is preliminary data.</text>
</comment>